<dbReference type="Pfam" id="PF16683">
    <property type="entry name" value="TGase_elicitor"/>
    <property type="match status" value="1"/>
</dbReference>
<evidence type="ECO:0008006" key="4">
    <source>
        <dbReference type="Google" id="ProtNLM"/>
    </source>
</evidence>
<evidence type="ECO:0000313" key="2">
    <source>
        <dbReference type="EMBL" id="EGZ06315.1"/>
    </source>
</evidence>
<gene>
    <name evidence="2" type="ORF">PHYSODRAFT_566078</name>
</gene>
<name>G5ADR2_PHYSP</name>
<dbReference type="InterPro" id="IPR032048">
    <property type="entry name" value="TGase_elicitor"/>
</dbReference>
<evidence type="ECO:0000256" key="1">
    <source>
        <dbReference type="SAM" id="SignalP"/>
    </source>
</evidence>
<dbReference type="KEGG" id="psoj:PHYSODRAFT_566078"/>
<dbReference type="Proteomes" id="UP000002640">
    <property type="component" value="Unassembled WGS sequence"/>
</dbReference>
<dbReference type="OMA" id="GSYWPAY"/>
<reference evidence="2 3" key="1">
    <citation type="journal article" date="2006" name="Science">
        <title>Phytophthora genome sequences uncover evolutionary origins and mechanisms of pathogenesis.</title>
        <authorList>
            <person name="Tyler B.M."/>
            <person name="Tripathy S."/>
            <person name="Zhang X."/>
            <person name="Dehal P."/>
            <person name="Jiang R.H."/>
            <person name="Aerts A."/>
            <person name="Arredondo F.D."/>
            <person name="Baxter L."/>
            <person name="Bensasson D."/>
            <person name="Beynon J.L."/>
            <person name="Chapman J."/>
            <person name="Damasceno C.M."/>
            <person name="Dorrance A.E."/>
            <person name="Dou D."/>
            <person name="Dickerman A.W."/>
            <person name="Dubchak I.L."/>
            <person name="Garbelotto M."/>
            <person name="Gijzen M."/>
            <person name="Gordon S.G."/>
            <person name="Govers F."/>
            <person name="Grunwald N.J."/>
            <person name="Huang W."/>
            <person name="Ivors K.L."/>
            <person name="Jones R.W."/>
            <person name="Kamoun S."/>
            <person name="Krampis K."/>
            <person name="Lamour K.H."/>
            <person name="Lee M.K."/>
            <person name="McDonald W.H."/>
            <person name="Medina M."/>
            <person name="Meijer H.J."/>
            <person name="Nordberg E.K."/>
            <person name="Maclean D.J."/>
            <person name="Ospina-Giraldo M.D."/>
            <person name="Morris P.F."/>
            <person name="Phuntumart V."/>
            <person name="Putnam N.H."/>
            <person name="Rash S."/>
            <person name="Rose J.K."/>
            <person name="Sakihama Y."/>
            <person name="Salamov A.A."/>
            <person name="Savidor A."/>
            <person name="Scheuring C.F."/>
            <person name="Smith B.M."/>
            <person name="Sobral B.W."/>
            <person name="Terry A."/>
            <person name="Torto-Alalibo T.A."/>
            <person name="Win J."/>
            <person name="Xu Z."/>
            <person name="Zhang H."/>
            <person name="Grigoriev I.V."/>
            <person name="Rokhsar D.S."/>
            <person name="Boore J.L."/>
        </authorList>
    </citation>
    <scope>NUCLEOTIDE SEQUENCE [LARGE SCALE GENOMIC DNA]</scope>
    <source>
        <strain evidence="2 3">P6497</strain>
    </source>
</reference>
<dbReference type="Gene3D" id="3.30.40.240">
    <property type="entry name" value="Transglutaminase elicitor, body domain"/>
    <property type="match status" value="1"/>
</dbReference>
<dbReference type="InParanoid" id="G5ADR2"/>
<protein>
    <recommendedName>
        <fullName evidence="4">Elicitor-like transglutaminase</fullName>
    </recommendedName>
</protein>
<dbReference type="SMR" id="G5ADR2"/>
<keyword evidence="3" id="KW-1185">Reference proteome</keyword>
<dbReference type="EMBL" id="JH159164">
    <property type="protein sequence ID" value="EGZ06315.1"/>
    <property type="molecule type" value="Genomic_DNA"/>
</dbReference>
<accession>G5ADR2</accession>
<dbReference type="AlphaFoldDB" id="G5ADR2"/>
<evidence type="ECO:0000313" key="3">
    <source>
        <dbReference type="Proteomes" id="UP000002640"/>
    </source>
</evidence>
<feature type="chain" id="PRO_5003473054" description="Elicitor-like transglutaminase" evidence="1">
    <location>
        <begin position="25"/>
        <end position="416"/>
    </location>
</feature>
<dbReference type="RefSeq" id="XP_009538212.1">
    <property type="nucleotide sequence ID" value="XM_009539917.1"/>
</dbReference>
<dbReference type="GeneID" id="20663942"/>
<feature type="signal peptide" evidence="1">
    <location>
        <begin position="1"/>
        <end position="24"/>
    </location>
</feature>
<dbReference type="STRING" id="1094619.G5ADR2"/>
<keyword evidence="1" id="KW-0732">Signal</keyword>
<sequence length="416" mass="45484">MVKIVRSVALSAVVAAALLAPAQSTSFECNPVTYTAKEGCDPQRAGPPGDTCEVYVPECETDKAESASNSRNRFLRHLEDAANADVSDLEKFFGESLELDFTTLKNEYSSASAATIPWPGSYWPTYQDSINVIWKSGEACASEKYANAFGLDPTDFKNKISAKTGIDSRKSSTACSADADCKSRNDGSVCAKRKGATSGYCIPTWYGICHAWTPASILEAEPKCDVVKNGQTFHAMDIKALLTDIYDGSSIKTIFTGARFNGPDSPEKLDAYGRYNSDSRRDLGAGFFHVAISNIMGKHKQSFIVDVVAGAQVWNQPVRSYDVQTMELVDVATASKQYFGKDTYPFNSDMVYLAYVKTKFSWIVEAYADGALVSTGKVDKYTVSNDYEYLLELDANYAVIGGEWVGESKTDHPDFL</sequence>
<dbReference type="GO" id="GO:0016755">
    <property type="term" value="F:aminoacyltransferase activity"/>
    <property type="evidence" value="ECO:0007669"/>
    <property type="project" value="InterPro"/>
</dbReference>
<organism evidence="2 3">
    <name type="scientific">Phytophthora sojae (strain P6497)</name>
    <name type="common">Soybean stem and root rot agent</name>
    <name type="synonym">Phytophthora megasperma f. sp. glycines</name>
    <dbReference type="NCBI Taxonomy" id="1094619"/>
    <lineage>
        <taxon>Eukaryota</taxon>
        <taxon>Sar</taxon>
        <taxon>Stramenopiles</taxon>
        <taxon>Oomycota</taxon>
        <taxon>Peronosporomycetes</taxon>
        <taxon>Peronosporales</taxon>
        <taxon>Peronosporaceae</taxon>
        <taxon>Phytophthora</taxon>
    </lineage>
</organism>
<feature type="non-terminal residue" evidence="2">
    <location>
        <position position="416"/>
    </location>
</feature>
<proteinExistence type="predicted"/>